<name>A0AAX0YRL5_9GAMM</name>
<keyword evidence="1" id="KW-0812">Transmembrane</keyword>
<evidence type="ECO:0000313" key="3">
    <source>
        <dbReference type="Proteomes" id="UP000240728"/>
    </source>
</evidence>
<sequence>MKMIKKIHTCSAITAFLLILLFFSSSIIVELFGDHHAVLMVKTSILYGIGLLIPMMVLTGFTGFKMAPKVKTGPIGNKKKRMPFIAFNGLLILLPCAIYLYHLASLNQFDRWFYIVQVVELIAGFINLILMTLNIRDAHQVKYTLQTA</sequence>
<feature type="transmembrane region" description="Helical" evidence="1">
    <location>
        <begin position="112"/>
        <end position="133"/>
    </location>
</feature>
<organism evidence="2 3">
    <name type="scientific">Photobacterium kishitanii</name>
    <dbReference type="NCBI Taxonomy" id="318456"/>
    <lineage>
        <taxon>Bacteria</taxon>
        <taxon>Pseudomonadati</taxon>
        <taxon>Pseudomonadota</taxon>
        <taxon>Gammaproteobacteria</taxon>
        <taxon>Vibrionales</taxon>
        <taxon>Vibrionaceae</taxon>
        <taxon>Photobacterium</taxon>
    </lineage>
</organism>
<feature type="transmembrane region" description="Helical" evidence="1">
    <location>
        <begin position="12"/>
        <end position="33"/>
    </location>
</feature>
<dbReference type="RefSeq" id="WP_045043712.1">
    <property type="nucleotide sequence ID" value="NZ_JZTB01000030.1"/>
</dbReference>
<gene>
    <name evidence="2" type="ORF">C0W53_20180</name>
</gene>
<keyword evidence="1" id="KW-1133">Transmembrane helix</keyword>
<dbReference type="EMBL" id="PYOZ01000020">
    <property type="protein sequence ID" value="PSX43211.1"/>
    <property type="molecule type" value="Genomic_DNA"/>
</dbReference>
<proteinExistence type="predicted"/>
<evidence type="ECO:0000313" key="2">
    <source>
        <dbReference type="EMBL" id="PSX43211.1"/>
    </source>
</evidence>
<evidence type="ECO:0000256" key="1">
    <source>
        <dbReference type="SAM" id="Phobius"/>
    </source>
</evidence>
<dbReference type="Proteomes" id="UP000240728">
    <property type="component" value="Unassembled WGS sequence"/>
</dbReference>
<feature type="transmembrane region" description="Helical" evidence="1">
    <location>
        <begin position="45"/>
        <end position="64"/>
    </location>
</feature>
<protein>
    <recommendedName>
        <fullName evidence="4">Lipoprotein</fullName>
    </recommendedName>
</protein>
<keyword evidence="1" id="KW-0472">Membrane</keyword>
<dbReference type="AlphaFoldDB" id="A0AAX0YRL5"/>
<evidence type="ECO:0008006" key="4">
    <source>
        <dbReference type="Google" id="ProtNLM"/>
    </source>
</evidence>
<reference evidence="2 3" key="1">
    <citation type="submission" date="2018-01" db="EMBL/GenBank/DDBJ databases">
        <title>Whole genome sequencing of Histamine producing bacteria.</title>
        <authorList>
            <person name="Butler K."/>
        </authorList>
    </citation>
    <scope>NUCLEOTIDE SEQUENCE [LARGE SCALE GENOMIC DNA]</scope>
    <source>
        <strain evidence="2 3">A1-4</strain>
    </source>
</reference>
<accession>A0AAX0YRL5</accession>
<keyword evidence="3" id="KW-1185">Reference proteome</keyword>
<feature type="transmembrane region" description="Helical" evidence="1">
    <location>
        <begin position="85"/>
        <end position="106"/>
    </location>
</feature>
<comment type="caution">
    <text evidence="2">The sequence shown here is derived from an EMBL/GenBank/DDBJ whole genome shotgun (WGS) entry which is preliminary data.</text>
</comment>